<evidence type="ECO:0000313" key="1">
    <source>
        <dbReference type="EMBL" id="MBB4096386.1"/>
    </source>
</evidence>
<protein>
    <submittedName>
        <fullName evidence="1">Uncharacterized protein</fullName>
    </submittedName>
</protein>
<dbReference type="AlphaFoldDB" id="A0AB34Z127"/>
<gene>
    <name evidence="1" type="ORF">GGQ79_004947</name>
</gene>
<reference evidence="1 2" key="1">
    <citation type="submission" date="2020-08" db="EMBL/GenBank/DDBJ databases">
        <title>Genomic Encyclopedia of Type Strains, Phase IV (KMG-IV): sequencing the most valuable type-strain genomes for metagenomic binning, comparative biology and taxonomic classification.</title>
        <authorList>
            <person name="Goeker M."/>
        </authorList>
    </citation>
    <scope>NUCLEOTIDE SEQUENCE [LARGE SCALE GENOMIC DNA]</scope>
    <source>
        <strain evidence="1 2">DSM 23868</strain>
    </source>
</reference>
<name>A0AB34Z127_9HYPH</name>
<feature type="non-terminal residue" evidence="1">
    <location>
        <position position="1"/>
    </location>
</feature>
<proteinExistence type="predicted"/>
<dbReference type="EMBL" id="JACIEX010000034">
    <property type="protein sequence ID" value="MBB4096386.1"/>
    <property type="molecule type" value="Genomic_DNA"/>
</dbReference>
<accession>A0AB34Z127</accession>
<comment type="caution">
    <text evidence="1">The sequence shown here is derived from an EMBL/GenBank/DDBJ whole genome shotgun (WGS) entry which is preliminary data.</text>
</comment>
<keyword evidence="2" id="KW-1185">Reference proteome</keyword>
<organism evidence="1 2">
    <name type="scientific">Brucella pecoris</name>
    <dbReference type="NCBI Taxonomy" id="867683"/>
    <lineage>
        <taxon>Bacteria</taxon>
        <taxon>Pseudomonadati</taxon>
        <taxon>Pseudomonadota</taxon>
        <taxon>Alphaproteobacteria</taxon>
        <taxon>Hyphomicrobiales</taxon>
        <taxon>Brucellaceae</taxon>
        <taxon>Brucella/Ochrobactrum group</taxon>
        <taxon>Brucella</taxon>
    </lineage>
</organism>
<sequence>HNEGGDAASGRLVRPLSWLIEFGGYVEFGWLAALAG</sequence>
<evidence type="ECO:0000313" key="2">
    <source>
        <dbReference type="Proteomes" id="UP000553980"/>
    </source>
</evidence>
<dbReference type="Proteomes" id="UP000553980">
    <property type="component" value="Unassembled WGS sequence"/>
</dbReference>